<dbReference type="PANTHER" id="PTHR35864:SF1">
    <property type="entry name" value="ZINC METALLOPROTEASE YWHC-RELATED"/>
    <property type="match status" value="1"/>
</dbReference>
<keyword evidence="1" id="KW-0812">Transmembrane</keyword>
<dbReference type="EMBL" id="CP158299">
    <property type="protein sequence ID" value="XBV85007.1"/>
    <property type="molecule type" value="Genomic_DNA"/>
</dbReference>
<protein>
    <submittedName>
        <fullName evidence="2">Uncharacterized protein</fullName>
    </submittedName>
</protein>
<reference evidence="2" key="1">
    <citation type="submission" date="2024-06" db="EMBL/GenBank/DDBJ databases">
        <title>Draft Genome Sequence of Deinococcus sonorensis Type Strain KR-87, a Biofilm Producing Representative of the Genus Deinococcus.</title>
        <authorList>
            <person name="Boren L.S."/>
            <person name="Grosso R.A."/>
            <person name="Hugenberg-Cox A.N."/>
            <person name="Hill J.T.E."/>
            <person name="Albert C.M."/>
            <person name="Tuohy J.M."/>
        </authorList>
    </citation>
    <scope>NUCLEOTIDE SEQUENCE</scope>
    <source>
        <strain evidence="2">KR-87</strain>
    </source>
</reference>
<sequence length="209" mass="22248">MFGPISQIARDPLVLVLLVLAVLGGLVLHNVAQAQLARRLGDPSGQRAGFGTPEPPVHFSLWGLLGYLLLGLALPRPVPLALRGRRAGWVLLSGPLLLLLSALVLLVLQRAQQVWLSTFDPLGHALQMAALGLTQHALFFVLPLPGLDVGRALEQAAPRPAQRLMAQLKGAGVPVTYIVWLLLALSGGLGWVTAPVWRGLGTVIAWLPL</sequence>
<organism evidence="2">
    <name type="scientific">Deinococcus sonorensis KR-87</name>
    <dbReference type="NCBI Taxonomy" id="694439"/>
    <lineage>
        <taxon>Bacteria</taxon>
        <taxon>Thermotogati</taxon>
        <taxon>Deinococcota</taxon>
        <taxon>Deinococci</taxon>
        <taxon>Deinococcales</taxon>
        <taxon>Deinococcaceae</taxon>
        <taxon>Deinococcus</taxon>
    </lineage>
</organism>
<dbReference type="InterPro" id="IPR052348">
    <property type="entry name" value="Metallopeptidase_M50B"/>
</dbReference>
<evidence type="ECO:0000256" key="1">
    <source>
        <dbReference type="SAM" id="Phobius"/>
    </source>
</evidence>
<dbReference type="KEGG" id="dsc:ABOD76_16400"/>
<proteinExistence type="predicted"/>
<keyword evidence="1" id="KW-1133">Transmembrane helix</keyword>
<accession>A0AAU7U9E7</accession>
<feature type="transmembrane region" description="Helical" evidence="1">
    <location>
        <begin position="57"/>
        <end position="75"/>
    </location>
</feature>
<feature type="transmembrane region" description="Helical" evidence="1">
    <location>
        <begin position="128"/>
        <end position="150"/>
    </location>
</feature>
<feature type="transmembrane region" description="Helical" evidence="1">
    <location>
        <begin position="87"/>
        <end position="108"/>
    </location>
</feature>
<dbReference type="PANTHER" id="PTHR35864">
    <property type="entry name" value="ZINC METALLOPROTEASE MJ0611-RELATED"/>
    <property type="match status" value="1"/>
</dbReference>
<name>A0AAU7U9E7_9DEIO</name>
<dbReference type="RefSeq" id="WP_350243044.1">
    <property type="nucleotide sequence ID" value="NZ_CP158299.1"/>
</dbReference>
<gene>
    <name evidence="2" type="ORF">ABOD76_16400</name>
</gene>
<evidence type="ECO:0000313" key="2">
    <source>
        <dbReference type="EMBL" id="XBV85007.1"/>
    </source>
</evidence>
<dbReference type="AlphaFoldDB" id="A0AAU7U9E7"/>
<keyword evidence="1" id="KW-0472">Membrane</keyword>
<feature type="transmembrane region" description="Helical" evidence="1">
    <location>
        <begin position="171"/>
        <end position="192"/>
    </location>
</feature>